<keyword evidence="3" id="KW-1185">Reference proteome</keyword>
<dbReference type="Pfam" id="PF20607">
    <property type="entry name" value="DUF6800"/>
    <property type="match status" value="1"/>
</dbReference>
<feature type="compositionally biased region" description="Basic residues" evidence="1">
    <location>
        <begin position="9"/>
        <end position="21"/>
    </location>
</feature>
<accession>A0A5C6DXM8</accession>
<dbReference type="OrthoDB" id="292404at2"/>
<protein>
    <submittedName>
        <fullName evidence="2">Uncharacterized protein</fullName>
    </submittedName>
</protein>
<dbReference type="RefSeq" id="WP_146600252.1">
    <property type="nucleotide sequence ID" value="NZ_SJPY01000004.1"/>
</dbReference>
<comment type="caution">
    <text evidence="2">The sequence shown here is derived from an EMBL/GenBank/DDBJ whole genome shotgun (WGS) entry which is preliminary data.</text>
</comment>
<name>A0A5C6DXM8_9BACT</name>
<evidence type="ECO:0000313" key="3">
    <source>
        <dbReference type="Proteomes" id="UP000315471"/>
    </source>
</evidence>
<reference evidence="2 3" key="1">
    <citation type="submission" date="2019-02" db="EMBL/GenBank/DDBJ databases">
        <title>Deep-cultivation of Planctomycetes and their phenomic and genomic characterization uncovers novel biology.</title>
        <authorList>
            <person name="Wiegand S."/>
            <person name="Jogler M."/>
            <person name="Boedeker C."/>
            <person name="Pinto D."/>
            <person name="Vollmers J."/>
            <person name="Rivas-Marin E."/>
            <person name="Kohn T."/>
            <person name="Peeters S.H."/>
            <person name="Heuer A."/>
            <person name="Rast P."/>
            <person name="Oberbeckmann S."/>
            <person name="Bunk B."/>
            <person name="Jeske O."/>
            <person name="Meyerdierks A."/>
            <person name="Storesund J.E."/>
            <person name="Kallscheuer N."/>
            <person name="Luecker S."/>
            <person name="Lage O.M."/>
            <person name="Pohl T."/>
            <person name="Merkel B.J."/>
            <person name="Hornburger P."/>
            <person name="Mueller R.-W."/>
            <person name="Bruemmer F."/>
            <person name="Labrenz M."/>
            <person name="Spormann A.M."/>
            <person name="Op Den Camp H."/>
            <person name="Overmann J."/>
            <person name="Amann R."/>
            <person name="Jetten M.S.M."/>
            <person name="Mascher T."/>
            <person name="Medema M.H."/>
            <person name="Devos D.P."/>
            <person name="Kaster A.-K."/>
            <person name="Ovreas L."/>
            <person name="Rohde M."/>
            <person name="Galperin M.Y."/>
            <person name="Jogler C."/>
        </authorList>
    </citation>
    <scope>NUCLEOTIDE SEQUENCE [LARGE SCALE GENOMIC DNA]</scope>
    <source>
        <strain evidence="2 3">Q31b</strain>
    </source>
</reference>
<sequence>MAGIERTREIRRRRTRRKKTRNLLDRAKKGTMEKSEVIRKLRKMTPGSEIIIEREGLKG</sequence>
<gene>
    <name evidence="2" type="ORF">Q31b_28870</name>
</gene>
<dbReference type="EMBL" id="SJPY01000004">
    <property type="protein sequence ID" value="TWU41440.1"/>
    <property type="molecule type" value="Genomic_DNA"/>
</dbReference>
<proteinExistence type="predicted"/>
<organism evidence="2 3">
    <name type="scientific">Novipirellula aureliae</name>
    <dbReference type="NCBI Taxonomy" id="2527966"/>
    <lineage>
        <taxon>Bacteria</taxon>
        <taxon>Pseudomonadati</taxon>
        <taxon>Planctomycetota</taxon>
        <taxon>Planctomycetia</taxon>
        <taxon>Pirellulales</taxon>
        <taxon>Pirellulaceae</taxon>
        <taxon>Novipirellula</taxon>
    </lineage>
</organism>
<evidence type="ECO:0000313" key="2">
    <source>
        <dbReference type="EMBL" id="TWU41440.1"/>
    </source>
</evidence>
<dbReference type="AlphaFoldDB" id="A0A5C6DXM8"/>
<dbReference type="InterPro" id="IPR046479">
    <property type="entry name" value="DUF6800"/>
</dbReference>
<feature type="region of interest" description="Disordered" evidence="1">
    <location>
        <begin position="1"/>
        <end position="21"/>
    </location>
</feature>
<evidence type="ECO:0000256" key="1">
    <source>
        <dbReference type="SAM" id="MobiDB-lite"/>
    </source>
</evidence>
<dbReference type="Proteomes" id="UP000315471">
    <property type="component" value="Unassembled WGS sequence"/>
</dbReference>